<dbReference type="AlphaFoldDB" id="A0A1C3VWY0"/>
<name>A0A1C3VWY0_9HYPH</name>
<keyword evidence="4" id="KW-0997">Cell inner membrane</keyword>
<accession>A0A1C3VWY0</accession>
<evidence type="ECO:0000313" key="10">
    <source>
        <dbReference type="EMBL" id="SCB32279.1"/>
    </source>
</evidence>
<organism evidence="10 11">
    <name type="scientific">Rhizobium lusitanum</name>
    <dbReference type="NCBI Taxonomy" id="293958"/>
    <lineage>
        <taxon>Bacteria</taxon>
        <taxon>Pseudomonadati</taxon>
        <taxon>Pseudomonadota</taxon>
        <taxon>Alphaproteobacteria</taxon>
        <taxon>Hyphomicrobiales</taxon>
        <taxon>Rhizobiaceae</taxon>
        <taxon>Rhizobium/Agrobacterium group</taxon>
        <taxon>Rhizobium</taxon>
    </lineage>
</organism>
<evidence type="ECO:0000256" key="5">
    <source>
        <dbReference type="ARBA" id="ARBA00022692"/>
    </source>
</evidence>
<evidence type="ECO:0000256" key="6">
    <source>
        <dbReference type="ARBA" id="ARBA00022989"/>
    </source>
</evidence>
<dbReference type="Pfam" id="PF04143">
    <property type="entry name" value="Sulf_transp"/>
    <property type="match status" value="1"/>
</dbReference>
<protein>
    <submittedName>
        <fullName evidence="10">Uncharacterized protein</fullName>
    </submittedName>
</protein>
<keyword evidence="5 9" id="KW-0812">Transmembrane</keyword>
<evidence type="ECO:0000313" key="11">
    <source>
        <dbReference type="Proteomes" id="UP000199205"/>
    </source>
</evidence>
<evidence type="ECO:0000256" key="1">
    <source>
        <dbReference type="ARBA" id="ARBA00004429"/>
    </source>
</evidence>
<keyword evidence="2" id="KW-0813">Transport</keyword>
<keyword evidence="7 9" id="KW-0472">Membrane</keyword>
<sequence length="135" mass="13733">MTPYLPSLFGGMLLGASAVLLLVVNGRIAGISGIVGRLLGGYQVPANIAFVVGLMAGPLLYAATYDRYPAVTIAAPWYLVLASGLLVGIGTRMGSGCTSGHGILGLARFSKRSFAATATFLAAGIITATTMGILR</sequence>
<comment type="subcellular location">
    <subcellularLocation>
        <location evidence="1">Cell inner membrane</location>
        <topology evidence="1">Multi-pass membrane protein</topology>
    </subcellularLocation>
</comment>
<reference evidence="10 11" key="1">
    <citation type="submission" date="2016-08" db="EMBL/GenBank/DDBJ databases">
        <authorList>
            <person name="Seilhamer J.J."/>
        </authorList>
    </citation>
    <scope>NUCLEOTIDE SEQUENCE [LARGE SCALE GENOMIC DNA]</scope>
    <source>
        <strain evidence="10 11">P1-7</strain>
    </source>
</reference>
<evidence type="ECO:0000256" key="7">
    <source>
        <dbReference type="ARBA" id="ARBA00023136"/>
    </source>
</evidence>
<dbReference type="PANTHER" id="PTHR30574:SF1">
    <property type="entry name" value="SULPHUR TRANSPORT DOMAIN-CONTAINING PROTEIN"/>
    <property type="match status" value="1"/>
</dbReference>
<feature type="transmembrane region" description="Helical" evidence="9">
    <location>
        <begin position="44"/>
        <end position="63"/>
    </location>
</feature>
<evidence type="ECO:0000256" key="8">
    <source>
        <dbReference type="ARBA" id="ARBA00035655"/>
    </source>
</evidence>
<keyword evidence="3" id="KW-1003">Cell membrane</keyword>
<evidence type="ECO:0000256" key="4">
    <source>
        <dbReference type="ARBA" id="ARBA00022519"/>
    </source>
</evidence>
<feature type="transmembrane region" description="Helical" evidence="9">
    <location>
        <begin position="75"/>
        <end position="93"/>
    </location>
</feature>
<dbReference type="Proteomes" id="UP000199205">
    <property type="component" value="Unassembled WGS sequence"/>
</dbReference>
<comment type="similarity">
    <text evidence="8">Belongs to the TsuA/YedE (TC 9.B.102) family.</text>
</comment>
<dbReference type="PANTHER" id="PTHR30574">
    <property type="entry name" value="INNER MEMBRANE PROTEIN YEDE"/>
    <property type="match status" value="1"/>
</dbReference>
<evidence type="ECO:0000256" key="2">
    <source>
        <dbReference type="ARBA" id="ARBA00022448"/>
    </source>
</evidence>
<evidence type="ECO:0000256" key="9">
    <source>
        <dbReference type="SAM" id="Phobius"/>
    </source>
</evidence>
<gene>
    <name evidence="10" type="ORF">GA0061101_10751</name>
</gene>
<evidence type="ECO:0000256" key="3">
    <source>
        <dbReference type="ARBA" id="ARBA00022475"/>
    </source>
</evidence>
<dbReference type="RefSeq" id="WP_047561672.1">
    <property type="nucleotide sequence ID" value="NZ_FMAF01000007.1"/>
</dbReference>
<keyword evidence="6 9" id="KW-1133">Transmembrane helix</keyword>
<dbReference type="InterPro" id="IPR007272">
    <property type="entry name" value="Sulf_transp_TsuA/YedE"/>
</dbReference>
<dbReference type="GO" id="GO:0005886">
    <property type="term" value="C:plasma membrane"/>
    <property type="evidence" value="ECO:0007669"/>
    <property type="project" value="UniProtKB-SubCell"/>
</dbReference>
<dbReference type="EMBL" id="FMAF01000007">
    <property type="protein sequence ID" value="SCB32279.1"/>
    <property type="molecule type" value="Genomic_DNA"/>
</dbReference>
<feature type="transmembrane region" description="Helical" evidence="9">
    <location>
        <begin position="6"/>
        <end position="24"/>
    </location>
</feature>
<proteinExistence type="inferred from homology"/>
<dbReference type="OrthoDB" id="9814020at2"/>
<feature type="transmembrane region" description="Helical" evidence="9">
    <location>
        <begin position="114"/>
        <end position="134"/>
    </location>
</feature>